<organism evidence="10 11">
    <name type="scientific">Merluccius polli</name>
    <name type="common">Benguela hake</name>
    <name type="synonym">Merluccius cadenati</name>
    <dbReference type="NCBI Taxonomy" id="89951"/>
    <lineage>
        <taxon>Eukaryota</taxon>
        <taxon>Metazoa</taxon>
        <taxon>Chordata</taxon>
        <taxon>Craniata</taxon>
        <taxon>Vertebrata</taxon>
        <taxon>Euteleostomi</taxon>
        <taxon>Actinopterygii</taxon>
        <taxon>Neopterygii</taxon>
        <taxon>Teleostei</taxon>
        <taxon>Neoteleostei</taxon>
        <taxon>Acanthomorphata</taxon>
        <taxon>Zeiogadaria</taxon>
        <taxon>Gadariae</taxon>
        <taxon>Gadiformes</taxon>
        <taxon>Gadoidei</taxon>
        <taxon>Merlucciidae</taxon>
        <taxon>Merluccius</taxon>
    </lineage>
</organism>
<dbReference type="GO" id="GO:0120020">
    <property type="term" value="F:cholesterol transfer activity"/>
    <property type="evidence" value="ECO:0007669"/>
    <property type="project" value="TreeGrafter"/>
</dbReference>
<evidence type="ECO:0000313" key="11">
    <source>
        <dbReference type="Proteomes" id="UP001174136"/>
    </source>
</evidence>
<protein>
    <submittedName>
        <fullName evidence="10">Apolipoprotein B-100</fullName>
    </submittedName>
</protein>
<keyword evidence="11" id="KW-1185">Reference proteome</keyword>
<keyword evidence="6" id="KW-0325">Glycoprotein</keyword>
<evidence type="ECO:0000256" key="8">
    <source>
        <dbReference type="SAM" id="SignalP"/>
    </source>
</evidence>
<dbReference type="Pfam" id="PF06448">
    <property type="entry name" value="DUF1081"/>
    <property type="match status" value="1"/>
</dbReference>
<dbReference type="InterPro" id="IPR052418">
    <property type="entry name" value="Apolipoprotein_B"/>
</dbReference>
<feature type="signal peptide" evidence="8">
    <location>
        <begin position="1"/>
        <end position="20"/>
    </location>
</feature>
<dbReference type="GO" id="GO:0030301">
    <property type="term" value="P:cholesterol transport"/>
    <property type="evidence" value="ECO:0007669"/>
    <property type="project" value="TreeGrafter"/>
</dbReference>
<evidence type="ECO:0000256" key="7">
    <source>
        <dbReference type="PROSITE-ProRule" id="PRU00557"/>
    </source>
</evidence>
<name>A0AA47MCP0_MERPO</name>
<dbReference type="SMART" id="SM00638">
    <property type="entry name" value="LPD_N"/>
    <property type="match status" value="1"/>
</dbReference>
<evidence type="ECO:0000313" key="10">
    <source>
        <dbReference type="EMBL" id="KAK0137819.1"/>
    </source>
</evidence>
<feature type="chain" id="PRO_5041347141" evidence="8">
    <location>
        <begin position="21"/>
        <end position="3349"/>
    </location>
</feature>
<dbReference type="EMBL" id="JAOPHQ010004848">
    <property type="protein sequence ID" value="KAK0137819.1"/>
    <property type="molecule type" value="Genomic_DNA"/>
</dbReference>
<dbReference type="SUPFAM" id="SSF48431">
    <property type="entry name" value="Lipovitellin-phosvitin complex, superhelical domain"/>
    <property type="match status" value="1"/>
</dbReference>
<dbReference type="InterPro" id="IPR015819">
    <property type="entry name" value="Lipid_transp_b-sht_shell"/>
</dbReference>
<dbReference type="GO" id="GO:0050750">
    <property type="term" value="F:low-density lipoprotein particle receptor binding"/>
    <property type="evidence" value="ECO:0007669"/>
    <property type="project" value="TreeGrafter"/>
</dbReference>
<dbReference type="Gene3D" id="1.25.10.20">
    <property type="entry name" value="Vitellinogen, superhelical"/>
    <property type="match status" value="1"/>
</dbReference>
<dbReference type="Proteomes" id="UP001174136">
    <property type="component" value="Unassembled WGS sequence"/>
</dbReference>
<dbReference type="Pfam" id="PF01347">
    <property type="entry name" value="Vitellogenin_N"/>
    <property type="match status" value="1"/>
</dbReference>
<dbReference type="InterPro" id="IPR015816">
    <property type="entry name" value="Vitellinogen_b-sht_N"/>
</dbReference>
<accession>A0AA47MCP0</accession>
<dbReference type="GO" id="GO:0006642">
    <property type="term" value="P:triglyceride mobilization"/>
    <property type="evidence" value="ECO:0007669"/>
    <property type="project" value="TreeGrafter"/>
</dbReference>
<evidence type="ECO:0000259" key="9">
    <source>
        <dbReference type="PROSITE" id="PS51211"/>
    </source>
</evidence>
<dbReference type="PANTHER" id="PTHR13769">
    <property type="entry name" value="APOLIPOPROTEIN B"/>
    <property type="match status" value="1"/>
</dbReference>
<dbReference type="GO" id="GO:0042953">
    <property type="term" value="P:lipoprotein transport"/>
    <property type="evidence" value="ECO:0007669"/>
    <property type="project" value="TreeGrafter"/>
</dbReference>
<evidence type="ECO:0000256" key="4">
    <source>
        <dbReference type="ARBA" id="ARBA00022729"/>
    </source>
</evidence>
<comment type="subcellular location">
    <subcellularLocation>
        <location evidence="1">Secreted</location>
    </subcellularLocation>
</comment>
<keyword evidence="5" id="KW-0445">Lipid transport</keyword>
<reference evidence="10" key="1">
    <citation type="journal article" date="2023" name="Front. Mar. Sci.">
        <title>A new Merluccius polli reference genome to investigate the effects of global change in West African waters.</title>
        <authorList>
            <person name="Mateo J.L."/>
            <person name="Blanco-Fernandez C."/>
            <person name="Garcia-Vazquez E."/>
            <person name="Machado-Schiaffino G."/>
        </authorList>
    </citation>
    <scope>NUCLEOTIDE SEQUENCE</scope>
    <source>
        <strain evidence="10">C29</strain>
        <tissue evidence="10">Fin</tissue>
    </source>
</reference>
<keyword evidence="2" id="KW-0813">Transport</keyword>
<dbReference type="GO" id="GO:0034361">
    <property type="term" value="C:very-low-density lipoprotein particle"/>
    <property type="evidence" value="ECO:0007669"/>
    <property type="project" value="TreeGrafter"/>
</dbReference>
<dbReference type="PROSITE" id="PS51211">
    <property type="entry name" value="VITELLOGENIN"/>
    <property type="match status" value="1"/>
</dbReference>
<sequence length="3349" mass="373703">MGESKLCLLLLLSTVALALAQRYKTLHKYEYQYETESLNAINGASKLGNGPKGSCKVEIEVPQMCSFIVRTTGCRLSEVVDTGADGSPVFAPAPRSDAFATEMEKYPLKVVVEGVYDVKLYPEEGETTTILNMKRGIISALLVPLVEEDKNKNMPTIYGKCKTQSTITETQTIATDISLSRDLSRCEKFVPMRDQTSPLALISGMHYPLAQLIRSSQTCQYKFDNDNKHMTFGSCTERHMLVPFSHKGEYGVTNIGKQALTLLEISAHNDRIFDYIEANVKSLHMEAVDDKSVILDKDAGLALLRELATLPDTEGERRAYIFNKLVQMLRRMKIETLSSGISEALEVSVPLTFQVLAQCGTPECSSGIMQIFRTYDRSALKVDAAVFALGLVSNPSPILIKDMLEMAKYKTSKPIMYALSNIVKRFYKAEAKLIPEIHSVAEFMAAELGDCTGDKDNTFMTLRVVGNMAAAMGDASPALRTAVIQCVNQPTASTVVQQAAIQVFRRTTVPEEGREVLMQVILDIASPLQKRIAAYLVLMKDPQPSEVAQLVASLPNDQDQQARSFVISHITNILSSTGPETKELREKILNALQGNEIGTVMDPTWFPKFSGNYKMGSFERNMIFEGNSYLPKEIMLEMTLKAFGYDIDMMEIGMEGKGFEPTVEALFGENGFFPNTALKTMYFVSDNMPIRATEMLKKMLPPLKNDRKKASQGLIREIGHNLNKLFRELKDQQSPEAMVYLSLLGNELGYLKTDDMADMAYSAAMMIDSMLKMFPADLMKAVMTTTDNNIFVHYIFMDNEFFLPSATGMPLRIALSGTFTPGIKGGLNIARDMSEISFMPSAGIEFVTAFGSGISEYVNSGLELHTNLYHESGLQAKISMGRDFKMTIPAPKSPTKLISITNNLYAVTGAELKTLQPTVTDKVDVNECTVFFAGMKYCTALQYTDAFYQETAPYFPFTGDSKFAVEIHPTGDVNAYTAIIAYELLKEGEEGRQKVDAVKMIVRAEGDELVEARATVKFNRRKNVLTTDIQIPDYDVEAGFRLGIADGRTKSKETYAITFDLINKNVPQLSLLGRANQKAMKEGMVQVQLLIPSIKADATLTANMKRGVEMEIELKSDIKFLESTSAQKLSVKYDGSKIEAGVESDMNSEIMNILPQADLIKVYVNDVLDTRVTDMKIRHILTNSVEAINNYMEKYASDIPYIQDFRLPDMPEMSLPEKLFLNTTAKAVYYFNNEHFVIAIPVPLGGKSTEELNFPAALTTPSLSMPQLGLEILSMKIPFPEFVVPEIITIPVPLFGKAEVSAMLKSNIYDLEASIAAGKDVVQTPSYSAMYDVKGTSPLDVFSFRIEGSGMFANQDSTKAELKSTLAHKFIEASLNIVEETLTEKVGVKSSSKIEAKSTLGLNVFMEHIGMFGMNTEEMSGDSNLKTMARVGPIYGNTFSTQYFAIYPFRQEAKIDSSLKVDSTFVQAQNIFSAALNNGELSVMSNTNAFEDTLTHVAELSFKEQMVSLKSDMNALALGMKIRNEAEASIGADVVLFRIETNADQSENRIYSLQRGTLDVNGFVFFSDANVKLLDNEATHTATLKMRKDGLETSGKSTLKSPLTLENNFMAGLDASRATLSINNKASLSEIKFDNANTLTITPSSLDFNSNVETTASENVLYTNNIIIDLKPYVVSTSVNNNLKVLGANVVSRAQLKAELYKVDLAGSMEAIYDGQEIKHTYEVNYADLAANAKCSTIGKLFGTHMSQNTELEVVGLAATFFNDARFNSQPMRFDHNMRANMVPFDFNLDTVFNADGDLALYGSQSAQIYGKNLIRAKPLVFASSHEYRASVSHKMDNGFSLETTFDNKMDTLLSPQVQETKFRLKTKLNNHAFNEDINMYNTAEKIGVDLSCTVLTNVLKIDSTENEEFSISGFLKYDKNTNSQLIQIPFIDVAAFLESIKVVCVGILETFQNYINNEEIVATIAALPQHVSDFVNTLDIEDKAIQLKQYLTDFTQVYAISMEDLEIYLTQVTEFVKKRLSDLATSIQKLCGMVKELVVSGALSETVVQKVQELNDIFDINTMLIGVMDTIIEFLEQINLEKLKDSSMAYLQDIDAKYEIKSTLQMVVRDLKQIFETFDLSQCVANIKSYISSMNIEAQLMELIARIPTEIVSEIIRDVRDIVQEFKVLEKVNAFHAKIRDLMVKMEIDKKMEGIMEQIVVFIRKLQIKEMIQAVIEHLHIKEIPETFMELLKYGTKYIKERHIMEVFRDGIDLLNSTLREFVRLLNSLKHNDIVEGANFMISFFTSGVNKMIRELEIPQKLDATVDFINFVLSSIQGSMEQLREIKVSEMLKTVKDIFDHTVLNQLKEIRESLMQEINGLNLEAEITRHLRLVSKYYSKVITIVNDILTNMVGVMQKVVTEQIIFSEIKQMIEGVSTGLKTAELNLPSFTFPCTDLVVPSIKIRMDNLHEIKMPTQLEISQFTIMGFYTIPARTISFEEIKQRIIELINYIVNFENKMVSLDDIFRDLSMNYFPAMPHITIPKINLAKISFPQIPVMDLDKLVKTLQIPDIKLPTIPTDLMIPCFGKVYGEIKFHTPIYIMKTTAELKNSTDNAMNPQFSGFVNSEGKSPKFEILNFNIDSTAHLAFPKKSRAVVAETLRFSSHFFVVEHQGSANFYGQSAQAQAQAQTTMKVTTTPYTANFMNKASIAMDHGITFSMETKYDHMMNIPIVDFTSDIVVNQQGTIEQEGTTIKVKNVGTVKDRGEDIHKTNMVMNIDPRVVKMTFSTETNTKMLKMKQQMTAESDYLKHFRFNIRNEAEGPAVKNSLFVATGQCTLYDLRMEFKANHDAELYGSVGGVFSNAINFLIRPTEFVFDFQNKGNAKINYFESLIAVQLENDYSALFNADSQHMHTMAVARFNQYGVLYNFTVDNNEKEAAIFAAVDIDIGLGFLNNPIPAITNLNLYEKSGLKHVLTTTDQSFNINAQIVYEKSRDMPIYSTLYDLIRIPSPGNIIPMLTVKSDIINLNVIGGLYTSDDLVIRIRAISTSVFECLKAKLDGTSSLTTIRGIKLANSLSLENPHITATHVSSIGVNTETFATTISVATNGRINIPILNLIADQSLVADTKGSAISAFQVKGDFNVPIIEASGNIEADHSLKFEGSFMQVSIDSTTKANLNGRALEHYVILGVLDNDAKLYMNEDGLRSTSKVIADYKLNYDSTKVIGMDVNENVELEASLSRVHAVLKFTSNNEVNMLAFNTNGKHVAQATFDLAPISSLADIEINLSQPSSLGDLTFFEKISIDMTATKQKVYYLAKLLTPVYTSMLESEVQGDVPVFKVTLKSSATSPIVFLEYDMNGKMLNLSTNLCL</sequence>
<comment type="caution">
    <text evidence="10">The sequence shown here is derived from an EMBL/GenBank/DDBJ whole genome shotgun (WGS) entry which is preliminary data.</text>
</comment>
<keyword evidence="4 8" id="KW-0732">Signal</keyword>
<dbReference type="Pfam" id="PF09172">
    <property type="entry name" value="Vit_open_b-sht"/>
    <property type="match status" value="1"/>
</dbReference>
<evidence type="ECO:0000256" key="6">
    <source>
        <dbReference type="ARBA" id="ARBA00023180"/>
    </source>
</evidence>
<dbReference type="InterPro" id="IPR001747">
    <property type="entry name" value="Vitellogenin_N"/>
</dbReference>
<evidence type="ECO:0000256" key="2">
    <source>
        <dbReference type="ARBA" id="ARBA00022448"/>
    </source>
</evidence>
<dbReference type="FunFam" id="2.30.230.10:FF:000003">
    <property type="entry name" value="Apolipoprotein B"/>
    <property type="match status" value="1"/>
</dbReference>
<evidence type="ECO:0000256" key="1">
    <source>
        <dbReference type="ARBA" id="ARBA00004613"/>
    </source>
</evidence>
<evidence type="ECO:0000256" key="3">
    <source>
        <dbReference type="ARBA" id="ARBA00022525"/>
    </source>
</evidence>
<dbReference type="InterPro" id="IPR015255">
    <property type="entry name" value="Vitellinogen_open_b-sht"/>
</dbReference>
<keyword evidence="3" id="KW-0964">Secreted</keyword>
<dbReference type="GO" id="GO:0042632">
    <property type="term" value="P:cholesterol homeostasis"/>
    <property type="evidence" value="ECO:0007669"/>
    <property type="project" value="TreeGrafter"/>
</dbReference>
<dbReference type="InterPro" id="IPR011030">
    <property type="entry name" value="Lipovitellin_superhlx_dom"/>
</dbReference>
<feature type="domain" description="Vitellogenin" evidence="9">
    <location>
        <begin position="23"/>
        <end position="666"/>
    </location>
</feature>
<dbReference type="Gene3D" id="2.30.230.10">
    <property type="entry name" value="Lipovitellin, beta-sheet shell regions, chain A"/>
    <property type="match status" value="1"/>
</dbReference>
<proteinExistence type="predicted"/>
<evidence type="ECO:0000256" key="5">
    <source>
        <dbReference type="ARBA" id="ARBA00023055"/>
    </source>
</evidence>
<comment type="caution">
    <text evidence="7">Lacks conserved residue(s) required for the propagation of feature annotation.</text>
</comment>
<dbReference type="InterPro" id="IPR009454">
    <property type="entry name" value="Lipid_transpt_open_b-sht"/>
</dbReference>
<gene>
    <name evidence="10" type="primary">APOB_0</name>
    <name evidence="10" type="ORF">N1851_025992</name>
</gene>
<dbReference type="GO" id="GO:0034359">
    <property type="term" value="C:mature chylomicron"/>
    <property type="evidence" value="ECO:0007669"/>
    <property type="project" value="TreeGrafter"/>
</dbReference>
<dbReference type="Gene3D" id="2.20.80.10">
    <property type="entry name" value="Lipovitellin-phosvitin complex, chain A, domain 4"/>
    <property type="match status" value="1"/>
</dbReference>
<dbReference type="PANTHER" id="PTHR13769:SF5">
    <property type="entry name" value="APOLIPOPROTEIN B-100-RELATED"/>
    <property type="match status" value="1"/>
</dbReference>
<dbReference type="SMART" id="SM01169">
    <property type="entry name" value="DUF1943"/>
    <property type="match status" value="1"/>
</dbReference>
<dbReference type="SUPFAM" id="SSF56968">
    <property type="entry name" value="Lipovitellin-phosvitin complex, beta-sheet shell regions"/>
    <property type="match status" value="2"/>
</dbReference>
<dbReference type="GO" id="GO:0034362">
    <property type="term" value="C:low-density lipoprotein particle"/>
    <property type="evidence" value="ECO:0007669"/>
    <property type="project" value="TreeGrafter"/>
</dbReference>